<dbReference type="RefSeq" id="WP_397088987.1">
    <property type="nucleotide sequence ID" value="NZ_JBITGY010000011.1"/>
</dbReference>
<evidence type="ECO:0000313" key="2">
    <source>
        <dbReference type="EMBL" id="MFI6503198.1"/>
    </source>
</evidence>
<dbReference type="PANTHER" id="PTHR31527:SF0">
    <property type="entry name" value="RE64534P"/>
    <property type="match status" value="1"/>
</dbReference>
<name>A0ABW7Z4U4_9ACTN</name>
<proteinExistence type="predicted"/>
<dbReference type="EMBL" id="JBITGY010000011">
    <property type="protein sequence ID" value="MFI6503198.1"/>
    <property type="molecule type" value="Genomic_DNA"/>
</dbReference>
<dbReference type="PANTHER" id="PTHR31527">
    <property type="entry name" value="RE64534P"/>
    <property type="match status" value="1"/>
</dbReference>
<evidence type="ECO:0000259" key="1">
    <source>
        <dbReference type="Pfam" id="PF09347"/>
    </source>
</evidence>
<evidence type="ECO:0000313" key="3">
    <source>
        <dbReference type="Proteomes" id="UP001612741"/>
    </source>
</evidence>
<dbReference type="InterPro" id="IPR018959">
    <property type="entry name" value="DUF1989"/>
</dbReference>
<reference evidence="2 3" key="1">
    <citation type="submission" date="2024-10" db="EMBL/GenBank/DDBJ databases">
        <title>The Natural Products Discovery Center: Release of the First 8490 Sequenced Strains for Exploring Actinobacteria Biosynthetic Diversity.</title>
        <authorList>
            <person name="Kalkreuter E."/>
            <person name="Kautsar S.A."/>
            <person name="Yang D."/>
            <person name="Bader C.D."/>
            <person name="Teijaro C.N."/>
            <person name="Fluegel L."/>
            <person name="Davis C.M."/>
            <person name="Simpson J.R."/>
            <person name="Lauterbach L."/>
            <person name="Steele A.D."/>
            <person name="Gui C."/>
            <person name="Meng S."/>
            <person name="Li G."/>
            <person name="Viehrig K."/>
            <person name="Ye F."/>
            <person name="Su P."/>
            <person name="Kiefer A.F."/>
            <person name="Nichols A."/>
            <person name="Cepeda A.J."/>
            <person name="Yan W."/>
            <person name="Fan B."/>
            <person name="Jiang Y."/>
            <person name="Adhikari A."/>
            <person name="Zheng C.-J."/>
            <person name="Schuster L."/>
            <person name="Cowan T.M."/>
            <person name="Smanski M.J."/>
            <person name="Chevrette M.G."/>
            <person name="De Carvalho L.P.S."/>
            <person name="Shen B."/>
        </authorList>
    </citation>
    <scope>NUCLEOTIDE SEQUENCE [LARGE SCALE GENOMIC DNA]</scope>
    <source>
        <strain evidence="2 3">NPDC050545</strain>
    </source>
</reference>
<dbReference type="Proteomes" id="UP001612741">
    <property type="component" value="Unassembled WGS sequence"/>
</dbReference>
<feature type="domain" description="DUF1989" evidence="1">
    <location>
        <begin position="2"/>
        <end position="161"/>
    </location>
</feature>
<accession>A0ABW7Z4U4</accession>
<comment type="caution">
    <text evidence="2">The sequence shown here is derived from an EMBL/GenBank/DDBJ whole genome shotgun (WGS) entry which is preliminary data.</text>
</comment>
<gene>
    <name evidence="2" type="ORF">ACIBG2_37855</name>
</gene>
<organism evidence="2 3">
    <name type="scientific">Nonomuraea typhae</name>
    <dbReference type="NCBI Taxonomy" id="2603600"/>
    <lineage>
        <taxon>Bacteria</taxon>
        <taxon>Bacillati</taxon>
        <taxon>Actinomycetota</taxon>
        <taxon>Actinomycetes</taxon>
        <taxon>Streptosporangiales</taxon>
        <taxon>Streptosporangiaceae</taxon>
        <taxon>Nonomuraea</taxon>
    </lineage>
</organism>
<keyword evidence="3" id="KW-1185">Reference proteome</keyword>
<protein>
    <submittedName>
        <fullName evidence="2">DUF1989 domain-containing protein</fullName>
    </submittedName>
</protein>
<dbReference type="Pfam" id="PF09347">
    <property type="entry name" value="DUF1989"/>
    <property type="match status" value="1"/>
</dbReference>
<sequence>MSGRAWRLSARSLLKITDVDGSQSGDLFAVAADDLTDGQSNGRTFDYGGTVGLTTGSILYSRRSRPLMKIIEDEVGRHDFLYAPCSQEMYEIQYGAATPQPNCYDNLTGALAAFAVSAATVTIAFNFFMNTEVGPDGKLRIHPPVSHAGQSMTLRAERDLVVAVTACPAGTCNGDGGGARPLDVEVIHTE</sequence>